<protein>
    <submittedName>
        <fullName evidence="1">Uncharacterized protein</fullName>
    </submittedName>
</protein>
<sequence length="68" mass="7505">MSSAAVRPLSDGGVRRIWSGRGGEIGAREEDLCLALVEHERIARGGWIQRPIWSGCHQRLDPAVLLEL</sequence>
<evidence type="ECO:0000313" key="1">
    <source>
        <dbReference type="EMBL" id="KAF0932052.1"/>
    </source>
</evidence>
<organism evidence="1 2">
    <name type="scientific">Oryza meyeriana var. granulata</name>
    <dbReference type="NCBI Taxonomy" id="110450"/>
    <lineage>
        <taxon>Eukaryota</taxon>
        <taxon>Viridiplantae</taxon>
        <taxon>Streptophyta</taxon>
        <taxon>Embryophyta</taxon>
        <taxon>Tracheophyta</taxon>
        <taxon>Spermatophyta</taxon>
        <taxon>Magnoliopsida</taxon>
        <taxon>Liliopsida</taxon>
        <taxon>Poales</taxon>
        <taxon>Poaceae</taxon>
        <taxon>BOP clade</taxon>
        <taxon>Oryzoideae</taxon>
        <taxon>Oryzeae</taxon>
        <taxon>Oryzinae</taxon>
        <taxon>Oryza</taxon>
        <taxon>Oryza meyeriana</taxon>
    </lineage>
</organism>
<proteinExistence type="predicted"/>
<accession>A0A6G1F5G0</accession>
<name>A0A6G1F5G0_9ORYZ</name>
<dbReference type="EMBL" id="SPHZ02000001">
    <property type="protein sequence ID" value="KAF0932052.1"/>
    <property type="molecule type" value="Genomic_DNA"/>
</dbReference>
<dbReference type="Proteomes" id="UP000479710">
    <property type="component" value="Unassembled WGS sequence"/>
</dbReference>
<keyword evidence="2" id="KW-1185">Reference proteome</keyword>
<reference evidence="1 2" key="1">
    <citation type="submission" date="2019-11" db="EMBL/GenBank/DDBJ databases">
        <title>Whole genome sequence of Oryza granulata.</title>
        <authorList>
            <person name="Li W."/>
        </authorList>
    </citation>
    <scope>NUCLEOTIDE SEQUENCE [LARGE SCALE GENOMIC DNA]</scope>
    <source>
        <strain evidence="2">cv. Menghai</strain>
        <tissue evidence="1">Leaf</tissue>
    </source>
</reference>
<evidence type="ECO:0000313" key="2">
    <source>
        <dbReference type="Proteomes" id="UP000479710"/>
    </source>
</evidence>
<dbReference type="AlphaFoldDB" id="A0A6G1F5G0"/>
<comment type="caution">
    <text evidence="1">The sequence shown here is derived from an EMBL/GenBank/DDBJ whole genome shotgun (WGS) entry which is preliminary data.</text>
</comment>
<gene>
    <name evidence="1" type="ORF">E2562_007857</name>
</gene>